<gene>
    <name evidence="9" type="ORF">ISS99_21020</name>
</gene>
<comment type="caution">
    <text evidence="9">The sequence shown here is derived from an EMBL/GenBank/DDBJ whole genome shotgun (WGS) entry which is preliminary data.</text>
</comment>
<feature type="transmembrane region" description="Helical" evidence="7">
    <location>
        <begin position="73"/>
        <end position="96"/>
    </location>
</feature>
<evidence type="ECO:0000256" key="7">
    <source>
        <dbReference type="SAM" id="Phobius"/>
    </source>
</evidence>
<reference evidence="9" key="1">
    <citation type="submission" date="2020-10" db="EMBL/GenBank/DDBJ databases">
        <title>Phylogeny of dyella-like bacteria.</title>
        <authorList>
            <person name="Fu J."/>
        </authorList>
    </citation>
    <scope>NUCLEOTIDE SEQUENCE</scope>
    <source>
        <strain evidence="9">DHON07</strain>
    </source>
</reference>
<feature type="transmembrane region" description="Helical" evidence="7">
    <location>
        <begin position="159"/>
        <end position="184"/>
    </location>
</feature>
<comment type="subcellular location">
    <subcellularLocation>
        <location evidence="1">Cell membrane</location>
        <topology evidence="1">Multi-pass membrane protein</topology>
    </subcellularLocation>
</comment>
<keyword evidence="5 7" id="KW-1133">Transmembrane helix</keyword>
<accession>A0ABS2KLH9</accession>
<dbReference type="InterPro" id="IPR050553">
    <property type="entry name" value="Thioredoxin_ResA/DsbE_sf"/>
</dbReference>
<evidence type="ECO:0000256" key="4">
    <source>
        <dbReference type="ARBA" id="ARBA00022748"/>
    </source>
</evidence>
<sequence>MILLILAFLGGVLTILSPCILPVLPFVFARADRPFARNGLPMLIGMALTFALVATLAAVGGSWAVRANQYGRYAAMAVLALLGLTLLSSRVAQWLTRPFVALGNRLSSRSNAQHDSAWSSAGLGIATGLLWAPCAGPILGLLLTGAALKGASVQTTLLLLTYACGAAVSLAAALLVGGGVFAAMKRSLGAGEWARRGLGALVLAGVVVVALGADTGWLTRASLANTGSIEQKLIDAISPSPVAAATTHSAGESLPVEGEMPSLSGATQWLNSAPLTPASLRGKVVLVDFWTYSCINCIRSLPYVNAWAQKYRDHGLVVIGVHSPEFAFEKDPANIAKAIKHFGITYPVAVDSNYAIWKGFNNEYWPAHYFIDAQGHIRAHHYGEGAYTASEDEIRRLLTEAGYQNLPGGYVQPGATGAEAAGSGDVSRSPETYVGYAKSKNFVSGPISQDYEDHYRAPLLEVNQWGLKGFWTVEAQSASLNRADGSIVYRFRGRDLHLVLGPGKDGKPVRFRVTLDGKAPGDDHGADTDADGNGVVTGQRLYQLVRQAHGTGDRNFEITFLDPGVYAYAFTFG</sequence>
<dbReference type="PANTHER" id="PTHR42852:SF13">
    <property type="entry name" value="PROTEIN DIPZ"/>
    <property type="match status" value="1"/>
</dbReference>
<evidence type="ECO:0000313" key="9">
    <source>
        <dbReference type="EMBL" id="MBM7132018.1"/>
    </source>
</evidence>
<evidence type="ECO:0000313" key="10">
    <source>
        <dbReference type="Proteomes" id="UP001430193"/>
    </source>
</evidence>
<dbReference type="SUPFAM" id="SSF52833">
    <property type="entry name" value="Thioredoxin-like"/>
    <property type="match status" value="1"/>
</dbReference>
<evidence type="ECO:0000256" key="1">
    <source>
        <dbReference type="ARBA" id="ARBA00004651"/>
    </source>
</evidence>
<feature type="transmembrane region" description="Helical" evidence="7">
    <location>
        <begin position="6"/>
        <end position="28"/>
    </location>
</feature>
<dbReference type="Pfam" id="PF17991">
    <property type="entry name" value="Thioredoxin_10"/>
    <property type="match status" value="1"/>
</dbReference>
<dbReference type="Pfam" id="PF08534">
    <property type="entry name" value="Redoxin"/>
    <property type="match status" value="1"/>
</dbReference>
<keyword evidence="6 7" id="KW-0472">Membrane</keyword>
<dbReference type="EMBL" id="JADIKF010000040">
    <property type="protein sequence ID" value="MBM7132018.1"/>
    <property type="molecule type" value="Genomic_DNA"/>
</dbReference>
<evidence type="ECO:0000256" key="3">
    <source>
        <dbReference type="ARBA" id="ARBA00022692"/>
    </source>
</evidence>
<evidence type="ECO:0000256" key="5">
    <source>
        <dbReference type="ARBA" id="ARBA00022989"/>
    </source>
</evidence>
<dbReference type="InterPro" id="IPR003834">
    <property type="entry name" value="Cyt_c_assmbl_TM_dom"/>
</dbReference>
<dbReference type="PROSITE" id="PS51352">
    <property type="entry name" value="THIOREDOXIN_2"/>
    <property type="match status" value="1"/>
</dbReference>
<feature type="domain" description="Thioredoxin" evidence="8">
    <location>
        <begin position="234"/>
        <end position="403"/>
    </location>
</feature>
<evidence type="ECO:0000256" key="2">
    <source>
        <dbReference type="ARBA" id="ARBA00022475"/>
    </source>
</evidence>
<dbReference type="PANTHER" id="PTHR42852">
    <property type="entry name" value="THIOL:DISULFIDE INTERCHANGE PROTEIN DSBE"/>
    <property type="match status" value="1"/>
</dbReference>
<keyword evidence="4" id="KW-0201">Cytochrome c-type biogenesis</keyword>
<evidence type="ECO:0000259" key="8">
    <source>
        <dbReference type="PROSITE" id="PS51352"/>
    </source>
</evidence>
<dbReference type="Gene3D" id="3.40.30.10">
    <property type="entry name" value="Glutaredoxin"/>
    <property type="match status" value="1"/>
</dbReference>
<organism evidence="9 10">
    <name type="scientific">Dyella mobilis</name>
    <dbReference type="NCBI Taxonomy" id="1849582"/>
    <lineage>
        <taxon>Bacteria</taxon>
        <taxon>Pseudomonadati</taxon>
        <taxon>Pseudomonadota</taxon>
        <taxon>Gammaproteobacteria</taxon>
        <taxon>Lysobacterales</taxon>
        <taxon>Rhodanobacteraceae</taxon>
        <taxon>Dyella</taxon>
    </lineage>
</organism>
<evidence type="ECO:0000256" key="6">
    <source>
        <dbReference type="ARBA" id="ARBA00023136"/>
    </source>
</evidence>
<dbReference type="RefSeq" id="WP_204633557.1">
    <property type="nucleotide sequence ID" value="NZ_BSOC01000001.1"/>
</dbReference>
<dbReference type="InterPro" id="IPR013740">
    <property type="entry name" value="Redoxin"/>
</dbReference>
<dbReference type="InterPro" id="IPR013766">
    <property type="entry name" value="Thioredoxin_domain"/>
</dbReference>
<dbReference type="Pfam" id="PF02683">
    <property type="entry name" value="DsbD_TM"/>
    <property type="match status" value="1"/>
</dbReference>
<protein>
    <submittedName>
        <fullName evidence="9">Cytochrome c biogenesis protein DipZ</fullName>
    </submittedName>
</protein>
<dbReference type="InterPro" id="IPR036249">
    <property type="entry name" value="Thioredoxin-like_sf"/>
</dbReference>
<keyword evidence="2" id="KW-1003">Cell membrane</keyword>
<dbReference type="Gene3D" id="2.60.120.260">
    <property type="entry name" value="Galactose-binding domain-like"/>
    <property type="match status" value="1"/>
</dbReference>
<dbReference type="InterPro" id="IPR041017">
    <property type="entry name" value="Thioredoxin_10"/>
</dbReference>
<keyword evidence="3 7" id="KW-0812">Transmembrane</keyword>
<keyword evidence="10" id="KW-1185">Reference proteome</keyword>
<proteinExistence type="predicted"/>
<feature type="transmembrane region" description="Helical" evidence="7">
    <location>
        <begin position="117"/>
        <end position="139"/>
    </location>
</feature>
<name>A0ABS2KLH9_9GAMM</name>
<feature type="transmembrane region" description="Helical" evidence="7">
    <location>
        <begin position="40"/>
        <end position="61"/>
    </location>
</feature>
<dbReference type="CDD" id="cd03012">
    <property type="entry name" value="TlpA_like_DipZ_like"/>
    <property type="match status" value="1"/>
</dbReference>
<dbReference type="Proteomes" id="UP001430193">
    <property type="component" value="Unassembled WGS sequence"/>
</dbReference>